<evidence type="ECO:0000256" key="4">
    <source>
        <dbReference type="ARBA" id="ARBA00022692"/>
    </source>
</evidence>
<gene>
    <name evidence="13" type="ORF">OLEA9_A052609</name>
</gene>
<dbReference type="InterPro" id="IPR036396">
    <property type="entry name" value="Cyt_P450_sf"/>
</dbReference>
<dbReference type="GO" id="GO:0016020">
    <property type="term" value="C:membrane"/>
    <property type="evidence" value="ECO:0007669"/>
    <property type="project" value="UniProtKB-SubCell"/>
</dbReference>
<evidence type="ECO:0000256" key="1">
    <source>
        <dbReference type="ARBA" id="ARBA00004167"/>
    </source>
</evidence>
<dbReference type="OrthoDB" id="2789670at2759"/>
<keyword evidence="5 11" id="KW-0479">Metal-binding</keyword>
<dbReference type="EMBL" id="CACTIH010003621">
    <property type="protein sequence ID" value="CAA2978656.1"/>
    <property type="molecule type" value="Genomic_DNA"/>
</dbReference>
<evidence type="ECO:0000256" key="7">
    <source>
        <dbReference type="ARBA" id="ARBA00023002"/>
    </source>
</evidence>
<dbReference type="Gramene" id="OE9A052609T1">
    <property type="protein sequence ID" value="OE9A052609C1"/>
    <property type="gene ID" value="OE9A052609"/>
</dbReference>
<keyword evidence="4" id="KW-0812">Transmembrane</keyword>
<evidence type="ECO:0000256" key="10">
    <source>
        <dbReference type="ARBA" id="ARBA00023136"/>
    </source>
</evidence>
<dbReference type="PRINTS" id="PR00463">
    <property type="entry name" value="EP450I"/>
</dbReference>
<evidence type="ECO:0000256" key="8">
    <source>
        <dbReference type="ARBA" id="ARBA00023004"/>
    </source>
</evidence>
<comment type="caution">
    <text evidence="13">The sequence shown here is derived from an EMBL/GenBank/DDBJ whole genome shotgun (WGS) entry which is preliminary data.</text>
</comment>
<evidence type="ECO:0000256" key="2">
    <source>
        <dbReference type="ARBA" id="ARBA00010617"/>
    </source>
</evidence>
<keyword evidence="10" id="KW-0472">Membrane</keyword>
<keyword evidence="7 12" id="KW-0560">Oxidoreductase</keyword>
<keyword evidence="6" id="KW-1133">Transmembrane helix</keyword>
<evidence type="ECO:0000256" key="5">
    <source>
        <dbReference type="ARBA" id="ARBA00022723"/>
    </source>
</evidence>
<keyword evidence="8 11" id="KW-0408">Iron</keyword>
<keyword evidence="9 12" id="KW-0503">Monooxygenase</keyword>
<evidence type="ECO:0000256" key="12">
    <source>
        <dbReference type="RuleBase" id="RU000461"/>
    </source>
</evidence>
<dbReference type="GO" id="GO:0005506">
    <property type="term" value="F:iron ion binding"/>
    <property type="evidence" value="ECO:0007669"/>
    <property type="project" value="InterPro"/>
</dbReference>
<dbReference type="GO" id="GO:0004497">
    <property type="term" value="F:monooxygenase activity"/>
    <property type="evidence" value="ECO:0007669"/>
    <property type="project" value="UniProtKB-KW"/>
</dbReference>
<dbReference type="PRINTS" id="PR00385">
    <property type="entry name" value="P450"/>
</dbReference>
<dbReference type="GO" id="GO:0016705">
    <property type="term" value="F:oxidoreductase activity, acting on paired donors, with incorporation or reduction of molecular oxygen"/>
    <property type="evidence" value="ECO:0007669"/>
    <property type="project" value="InterPro"/>
</dbReference>
<protein>
    <submittedName>
        <fullName evidence="13">Ferruginol synthase-like</fullName>
    </submittedName>
</protein>
<evidence type="ECO:0000256" key="6">
    <source>
        <dbReference type="ARBA" id="ARBA00022989"/>
    </source>
</evidence>
<dbReference type="GO" id="GO:0020037">
    <property type="term" value="F:heme binding"/>
    <property type="evidence" value="ECO:0007669"/>
    <property type="project" value="InterPro"/>
</dbReference>
<dbReference type="Proteomes" id="UP000594638">
    <property type="component" value="Unassembled WGS sequence"/>
</dbReference>
<sequence length="388" mass="44244">MSNEHNKYSMVWLPVKDQWRKLRRICKEQMFSMPMLHASWDLRLEKLQKLGNYVNRCSINGQAVNIGEAAFITSLNLLSSTIFSVELAEFNSDCSQEFKNVVWGVMECLGSPNIADYFPLLKCCDPQGISRRTKFYLEKFFAIVDVIIDQRLQSRGTTVKNDILEALLDLNQKPEPGLSRDDIKHLLLDLFVAGTDTTSSTVEWAMAELLCNPNEIIRARNEFKGVIGMNGLIQESVISRLPYLQAVGKETFRLHPAAPLLPHKADANVEINGYMIPKNAKILVNVWASGRDSNTWSSPESFMPERFLDRKTDFRGQDFELIPFGSGRRLCLGFPLAYRMVHLMLATLLCNFEWKLEEGLKLEELDMSEKFGLTLQKAIPLKAFPIKL</sequence>
<dbReference type="Gene3D" id="1.10.630.10">
    <property type="entry name" value="Cytochrome P450"/>
    <property type="match status" value="1"/>
</dbReference>
<evidence type="ECO:0000256" key="9">
    <source>
        <dbReference type="ARBA" id="ARBA00023033"/>
    </source>
</evidence>
<dbReference type="InterPro" id="IPR002401">
    <property type="entry name" value="Cyt_P450_E_grp-I"/>
</dbReference>
<dbReference type="AlphaFoldDB" id="A0A8S0RI01"/>
<dbReference type="FunFam" id="1.10.630.10:FF:000163">
    <property type="entry name" value="Geraniol 8-hydroxylase"/>
    <property type="match status" value="1"/>
</dbReference>
<dbReference type="PANTHER" id="PTHR47950:SF4">
    <property type="entry name" value="GERANIOL 8-HYDROXYLASE-LIKE"/>
    <property type="match status" value="1"/>
</dbReference>
<proteinExistence type="inferred from homology"/>
<dbReference type="PANTHER" id="PTHR47950">
    <property type="entry name" value="CYTOCHROME P450, FAMILY 76, SUBFAMILY C, POLYPEPTIDE 5-RELATED"/>
    <property type="match status" value="1"/>
</dbReference>
<dbReference type="InterPro" id="IPR001128">
    <property type="entry name" value="Cyt_P450"/>
</dbReference>
<dbReference type="SUPFAM" id="SSF48264">
    <property type="entry name" value="Cytochrome P450"/>
    <property type="match status" value="1"/>
</dbReference>
<keyword evidence="14" id="KW-1185">Reference proteome</keyword>
<comment type="cofactor">
    <cofactor evidence="11">
        <name>heme</name>
        <dbReference type="ChEBI" id="CHEBI:30413"/>
    </cofactor>
</comment>
<comment type="similarity">
    <text evidence="2 12">Belongs to the cytochrome P450 family.</text>
</comment>
<keyword evidence="3 11" id="KW-0349">Heme</keyword>
<dbReference type="InterPro" id="IPR017972">
    <property type="entry name" value="Cyt_P450_CS"/>
</dbReference>
<evidence type="ECO:0000313" key="13">
    <source>
        <dbReference type="EMBL" id="CAA2978656.1"/>
    </source>
</evidence>
<name>A0A8S0RI01_OLEEU</name>
<reference evidence="13 14" key="1">
    <citation type="submission" date="2019-12" db="EMBL/GenBank/DDBJ databases">
        <authorList>
            <person name="Alioto T."/>
            <person name="Alioto T."/>
            <person name="Gomez Garrido J."/>
        </authorList>
    </citation>
    <scope>NUCLEOTIDE SEQUENCE [LARGE SCALE GENOMIC DNA]</scope>
</reference>
<evidence type="ECO:0000256" key="3">
    <source>
        <dbReference type="ARBA" id="ARBA00022617"/>
    </source>
</evidence>
<organism evidence="13 14">
    <name type="scientific">Olea europaea subsp. europaea</name>
    <dbReference type="NCBI Taxonomy" id="158383"/>
    <lineage>
        <taxon>Eukaryota</taxon>
        <taxon>Viridiplantae</taxon>
        <taxon>Streptophyta</taxon>
        <taxon>Embryophyta</taxon>
        <taxon>Tracheophyta</taxon>
        <taxon>Spermatophyta</taxon>
        <taxon>Magnoliopsida</taxon>
        <taxon>eudicotyledons</taxon>
        <taxon>Gunneridae</taxon>
        <taxon>Pentapetalae</taxon>
        <taxon>asterids</taxon>
        <taxon>lamiids</taxon>
        <taxon>Lamiales</taxon>
        <taxon>Oleaceae</taxon>
        <taxon>Oleeae</taxon>
        <taxon>Olea</taxon>
    </lineage>
</organism>
<evidence type="ECO:0000256" key="11">
    <source>
        <dbReference type="PIRSR" id="PIRSR602401-1"/>
    </source>
</evidence>
<evidence type="ECO:0000313" key="14">
    <source>
        <dbReference type="Proteomes" id="UP000594638"/>
    </source>
</evidence>
<dbReference type="Pfam" id="PF00067">
    <property type="entry name" value="p450"/>
    <property type="match status" value="1"/>
</dbReference>
<comment type="subcellular location">
    <subcellularLocation>
        <location evidence="1">Membrane</location>
        <topology evidence="1">Single-pass membrane protein</topology>
    </subcellularLocation>
</comment>
<dbReference type="CDD" id="cd11073">
    <property type="entry name" value="CYP76-like"/>
    <property type="match status" value="1"/>
</dbReference>
<dbReference type="PROSITE" id="PS00086">
    <property type="entry name" value="CYTOCHROME_P450"/>
    <property type="match status" value="1"/>
</dbReference>
<accession>A0A8S0RI01</accession>
<feature type="binding site" description="axial binding residue" evidence="11">
    <location>
        <position position="331"/>
    </location>
    <ligand>
        <name>heme</name>
        <dbReference type="ChEBI" id="CHEBI:30413"/>
    </ligand>
    <ligandPart>
        <name>Fe</name>
        <dbReference type="ChEBI" id="CHEBI:18248"/>
    </ligandPart>
</feature>